<name>A0ABX2TM78_9PROT</name>
<evidence type="ECO:0000313" key="20">
    <source>
        <dbReference type="Proteomes" id="UP000584642"/>
    </source>
</evidence>
<reference evidence="19 20" key="1">
    <citation type="submission" date="2020-05" db="EMBL/GenBank/DDBJ databases">
        <title>Azospirillum oleiclasticum sp. nov, a nitrogen-fixing and heavy crude oil-emulsifying bacterium isolated from the crude oil of Yumen Oilfield.</title>
        <authorList>
            <person name="Wu D."/>
            <person name="Cai M."/>
            <person name="Zhang X."/>
        </authorList>
    </citation>
    <scope>NUCLEOTIDE SEQUENCE [LARGE SCALE GENOMIC DNA]</scope>
    <source>
        <strain evidence="19 20">ROY-1-1-2</strain>
    </source>
</reference>
<evidence type="ECO:0000256" key="16">
    <source>
        <dbReference type="SAM" id="Coils"/>
    </source>
</evidence>
<feature type="domain" description="Polysaccharide chain length determinant N-terminal" evidence="17">
    <location>
        <begin position="9"/>
        <end position="98"/>
    </location>
</feature>
<evidence type="ECO:0000256" key="9">
    <source>
        <dbReference type="ARBA" id="ARBA00022741"/>
    </source>
</evidence>
<evidence type="ECO:0000256" key="13">
    <source>
        <dbReference type="ARBA" id="ARBA00023136"/>
    </source>
</evidence>
<evidence type="ECO:0000256" key="15">
    <source>
        <dbReference type="ARBA" id="ARBA00051245"/>
    </source>
</evidence>
<keyword evidence="14" id="KW-0829">Tyrosine-protein kinase</keyword>
<organism evidence="19 20">
    <name type="scientific">Azospirillum oleiclasticum</name>
    <dbReference type="NCBI Taxonomy" id="2735135"/>
    <lineage>
        <taxon>Bacteria</taxon>
        <taxon>Pseudomonadati</taxon>
        <taxon>Pseudomonadota</taxon>
        <taxon>Alphaproteobacteria</taxon>
        <taxon>Rhodospirillales</taxon>
        <taxon>Azospirillaceae</taxon>
        <taxon>Azospirillum</taxon>
    </lineage>
</organism>
<comment type="similarity">
    <text evidence="2">Belongs to the CpsD/CapB family.</text>
</comment>
<dbReference type="Gene3D" id="3.40.50.300">
    <property type="entry name" value="P-loop containing nucleotide triphosphate hydrolases"/>
    <property type="match status" value="1"/>
</dbReference>
<evidence type="ECO:0000259" key="18">
    <source>
        <dbReference type="Pfam" id="PF13614"/>
    </source>
</evidence>
<evidence type="ECO:0000256" key="7">
    <source>
        <dbReference type="ARBA" id="ARBA00022679"/>
    </source>
</evidence>
<evidence type="ECO:0000256" key="2">
    <source>
        <dbReference type="ARBA" id="ARBA00007316"/>
    </source>
</evidence>
<dbReference type="EC" id="2.7.10.2" evidence="4"/>
<dbReference type="SUPFAM" id="SSF52540">
    <property type="entry name" value="P-loop containing nucleoside triphosphate hydrolases"/>
    <property type="match status" value="1"/>
</dbReference>
<keyword evidence="12" id="KW-1133">Transmembrane helix</keyword>
<dbReference type="InterPro" id="IPR005702">
    <property type="entry name" value="Wzc-like_C"/>
</dbReference>
<dbReference type="Proteomes" id="UP000584642">
    <property type="component" value="Unassembled WGS sequence"/>
</dbReference>
<dbReference type="PANTHER" id="PTHR32309">
    <property type="entry name" value="TYROSINE-PROTEIN KINASE"/>
    <property type="match status" value="1"/>
</dbReference>
<keyword evidence="6" id="KW-0997">Cell inner membrane</keyword>
<comment type="catalytic activity">
    <reaction evidence="15">
        <text>L-tyrosyl-[protein] + ATP = O-phospho-L-tyrosyl-[protein] + ADP + H(+)</text>
        <dbReference type="Rhea" id="RHEA:10596"/>
        <dbReference type="Rhea" id="RHEA-COMP:10136"/>
        <dbReference type="Rhea" id="RHEA-COMP:20101"/>
        <dbReference type="ChEBI" id="CHEBI:15378"/>
        <dbReference type="ChEBI" id="CHEBI:30616"/>
        <dbReference type="ChEBI" id="CHEBI:46858"/>
        <dbReference type="ChEBI" id="CHEBI:61978"/>
        <dbReference type="ChEBI" id="CHEBI:456216"/>
        <dbReference type="EC" id="2.7.10.2"/>
    </reaction>
</comment>
<evidence type="ECO:0000256" key="11">
    <source>
        <dbReference type="ARBA" id="ARBA00022840"/>
    </source>
</evidence>
<keyword evidence="13" id="KW-0472">Membrane</keyword>
<dbReference type="Pfam" id="PF02706">
    <property type="entry name" value="Wzz"/>
    <property type="match status" value="1"/>
</dbReference>
<dbReference type="EMBL" id="JABFDB010000032">
    <property type="protein sequence ID" value="NYZ23885.1"/>
    <property type="molecule type" value="Genomic_DNA"/>
</dbReference>
<evidence type="ECO:0000256" key="6">
    <source>
        <dbReference type="ARBA" id="ARBA00022519"/>
    </source>
</evidence>
<keyword evidence="10" id="KW-0418">Kinase</keyword>
<gene>
    <name evidence="19" type="ORF">HND93_29640</name>
</gene>
<keyword evidence="9" id="KW-0547">Nucleotide-binding</keyword>
<evidence type="ECO:0000256" key="12">
    <source>
        <dbReference type="ARBA" id="ARBA00022989"/>
    </source>
</evidence>
<evidence type="ECO:0000256" key="3">
    <source>
        <dbReference type="ARBA" id="ARBA00008883"/>
    </source>
</evidence>
<comment type="similarity">
    <text evidence="3">Belongs to the etk/wzc family.</text>
</comment>
<keyword evidence="5" id="KW-1003">Cell membrane</keyword>
<dbReference type="CDD" id="cd05387">
    <property type="entry name" value="BY-kinase"/>
    <property type="match status" value="1"/>
</dbReference>
<protein>
    <recommendedName>
        <fullName evidence="4">non-specific protein-tyrosine kinase</fullName>
        <ecNumber evidence="4">2.7.10.2</ecNumber>
    </recommendedName>
</protein>
<evidence type="ECO:0000256" key="1">
    <source>
        <dbReference type="ARBA" id="ARBA00004429"/>
    </source>
</evidence>
<keyword evidence="7" id="KW-0808">Transferase</keyword>
<evidence type="ECO:0000256" key="14">
    <source>
        <dbReference type="ARBA" id="ARBA00023137"/>
    </source>
</evidence>
<dbReference type="PANTHER" id="PTHR32309:SF13">
    <property type="entry name" value="FERRIC ENTEROBACTIN TRANSPORT PROTEIN FEPE"/>
    <property type="match status" value="1"/>
</dbReference>
<evidence type="ECO:0000256" key="5">
    <source>
        <dbReference type="ARBA" id="ARBA00022475"/>
    </source>
</evidence>
<evidence type="ECO:0000256" key="10">
    <source>
        <dbReference type="ARBA" id="ARBA00022777"/>
    </source>
</evidence>
<proteinExistence type="inferred from homology"/>
<evidence type="ECO:0000259" key="17">
    <source>
        <dbReference type="Pfam" id="PF02706"/>
    </source>
</evidence>
<comment type="caution">
    <text evidence="19">The sequence shown here is derived from an EMBL/GenBank/DDBJ whole genome shotgun (WGS) entry which is preliminary data.</text>
</comment>
<keyword evidence="8" id="KW-0812">Transmembrane</keyword>
<feature type="domain" description="AAA" evidence="18">
    <location>
        <begin position="548"/>
        <end position="680"/>
    </location>
</feature>
<comment type="subcellular location">
    <subcellularLocation>
        <location evidence="1">Cell inner membrane</location>
        <topology evidence="1">Multi-pass membrane protein</topology>
    </subcellularLocation>
</comment>
<dbReference type="InterPro" id="IPR003856">
    <property type="entry name" value="LPS_length_determ_N"/>
</dbReference>
<feature type="coiled-coil region" evidence="16">
    <location>
        <begin position="380"/>
        <end position="414"/>
    </location>
</feature>
<evidence type="ECO:0000256" key="8">
    <source>
        <dbReference type="ARBA" id="ARBA00022692"/>
    </source>
</evidence>
<feature type="coiled-coil region" evidence="16">
    <location>
        <begin position="260"/>
        <end position="326"/>
    </location>
</feature>
<keyword evidence="20" id="KW-1185">Reference proteome</keyword>
<sequence length="732" mass="82247">MGEHMRHTLRWLWRVLWRGKFLVLGTWLLAIVPTVLVLQQTVPLYTAEAEVLIEGPEATDALADQRRDFGFRVTENVVNTEAEVIASSMLAYRVVDKLQLDRDPEFNPMLREPRPIDRIIAWANPLTWLVALSRSPDPATSRRTSDVASDDVVRSMVVRTFLTRLDARMQRRSFIVTVHFTSEDPKKAALIANTVVELYMLDRLEASFDDARRLTSWLGERLEGLRRDVNATDSAVEEFRAANNLRRKGERQTTVTDQQLSELNTRIVIARSELAQKQARLDQVRQLLRSRGSMETSSEVLQSSLIQRLREQETALTREMSEAIKTYGERHPRMVAYRADLTELRSKIGGEIEKIAASIANDVDVSAAGLRTLEKELDGVRQRSNVAGEAEIRLRELERQAEATRELYEAFLARFKRDAEQDRVKRVNARVIARPDAPTSPAFPRRAAVMSMVSAVSLAIVLVFLLDHLDNAVRSSDEAEEISGLPTVALVPVHRGRTDRLVQDVTERPRSVLADAVRSLRISLDVGIGDGAARPRILVLTSSIPKEGKTFLALSLAIMFTKTNERVLLIDGDVHRPRMHTMLGRPNAEGLVQVLSGSAAFEDVVIRDAAPGLDFLPAGHLANVADLISEPTARALLDDLRGKYDRIVIDSAPVLAVADARVLGRLADRVIYLVKWNSTARDAVRNGVRLLRDGRAPLHGIVLSQVNQRKHARYAYGDYGQYYGRYRDYYGE</sequence>
<keyword evidence="16" id="KW-0175">Coiled coil</keyword>
<dbReference type="Pfam" id="PF13614">
    <property type="entry name" value="AAA_31"/>
    <property type="match status" value="1"/>
</dbReference>
<evidence type="ECO:0000313" key="19">
    <source>
        <dbReference type="EMBL" id="NYZ23885.1"/>
    </source>
</evidence>
<accession>A0ABX2TM78</accession>
<dbReference type="InterPro" id="IPR027417">
    <property type="entry name" value="P-loop_NTPase"/>
</dbReference>
<dbReference type="InterPro" id="IPR025669">
    <property type="entry name" value="AAA_dom"/>
</dbReference>
<evidence type="ECO:0000256" key="4">
    <source>
        <dbReference type="ARBA" id="ARBA00011903"/>
    </source>
</evidence>
<dbReference type="InterPro" id="IPR050445">
    <property type="entry name" value="Bact_polysacc_biosynth/exp"/>
</dbReference>
<keyword evidence="11" id="KW-0067">ATP-binding</keyword>